<dbReference type="PROSITE" id="PS52016">
    <property type="entry name" value="TONB_DEPENDENT_REC_3"/>
    <property type="match status" value="1"/>
</dbReference>
<dbReference type="InterPro" id="IPR039426">
    <property type="entry name" value="TonB-dep_rcpt-like"/>
</dbReference>
<protein>
    <recommendedName>
        <fullName evidence="3">TonB-dependent receptor plug domain-containing protein</fullName>
    </recommendedName>
</protein>
<accession>A0AAT9GXN5</accession>
<name>A0AAT9GXN5_9FLAO</name>
<proteinExistence type="inferred from homology"/>
<dbReference type="EMBL" id="AP031573">
    <property type="protein sequence ID" value="BFM41975.1"/>
    <property type="molecule type" value="Genomic_DNA"/>
</dbReference>
<evidence type="ECO:0000313" key="4">
    <source>
        <dbReference type="EMBL" id="BFM41975.1"/>
    </source>
</evidence>
<keyword evidence="1" id="KW-0472">Membrane</keyword>
<comment type="subcellular location">
    <subcellularLocation>
        <location evidence="1">Cell outer membrane</location>
        <topology evidence="1">Multi-pass membrane protein</topology>
    </subcellularLocation>
</comment>
<feature type="chain" id="PRO_5043400705" description="TonB-dependent receptor plug domain-containing protein" evidence="2">
    <location>
        <begin position="23"/>
        <end position="107"/>
    </location>
</feature>
<keyword evidence="1" id="KW-1134">Transmembrane beta strand</keyword>
<keyword evidence="1" id="KW-0998">Cell outer membrane</keyword>
<dbReference type="Gene3D" id="2.170.130.10">
    <property type="entry name" value="TonB-dependent receptor, plug domain"/>
    <property type="match status" value="1"/>
</dbReference>
<organism evidence="4">
    <name type="scientific">Flavobacterium sp. CFS9</name>
    <dbReference type="NCBI Taxonomy" id="3143118"/>
    <lineage>
        <taxon>Bacteria</taxon>
        <taxon>Pseudomonadati</taxon>
        <taxon>Bacteroidota</taxon>
        <taxon>Flavobacteriia</taxon>
        <taxon>Flavobacteriales</taxon>
        <taxon>Flavobacteriaceae</taxon>
        <taxon>Flavobacterium</taxon>
    </lineage>
</organism>
<dbReference type="SUPFAM" id="SSF56935">
    <property type="entry name" value="Porins"/>
    <property type="match status" value="1"/>
</dbReference>
<keyword evidence="2" id="KW-0732">Signal</keyword>
<gene>
    <name evidence="4" type="ORF">CFS9_06160</name>
</gene>
<feature type="domain" description="TonB-dependent receptor plug" evidence="3">
    <location>
        <begin position="51"/>
        <end position="98"/>
    </location>
</feature>
<feature type="signal peptide" evidence="2">
    <location>
        <begin position="1"/>
        <end position="22"/>
    </location>
</feature>
<sequence length="107" mass="11768">MMKNVKLASLAFSMFICLVTHAQEKEVSHTKPVNTDSQIIICAPSKKSIINPPLVILDGVIINFKDFPKVNPNTIKEMKVLKETEAASLYGNKGINGAIIITTKENK</sequence>
<evidence type="ECO:0000256" key="2">
    <source>
        <dbReference type="SAM" id="SignalP"/>
    </source>
</evidence>
<reference evidence="4" key="1">
    <citation type="submission" date="2024-05" db="EMBL/GenBank/DDBJ databases">
        <title>Whole-Genome Sequence of CFS9, a Potential Fish Probiotic Isolated from the Body Surface of Silurus asotus.</title>
        <authorList>
            <person name="Kojima M."/>
            <person name="Tobioka K."/>
            <person name="Yokota K."/>
            <person name="Nakatani H."/>
            <person name="Hori K."/>
            <person name="Tamaru Y."/>
            <person name="Okazaki F."/>
        </authorList>
    </citation>
    <scope>NUCLEOTIDE SEQUENCE</scope>
    <source>
        <strain evidence="4">CFS9</strain>
    </source>
</reference>
<evidence type="ECO:0000256" key="1">
    <source>
        <dbReference type="PROSITE-ProRule" id="PRU01360"/>
    </source>
</evidence>
<keyword evidence="1" id="KW-0812">Transmembrane</keyword>
<comment type="similarity">
    <text evidence="1">Belongs to the TonB-dependent receptor family.</text>
</comment>
<evidence type="ECO:0000259" key="3">
    <source>
        <dbReference type="Pfam" id="PF07715"/>
    </source>
</evidence>
<dbReference type="RefSeq" id="WP_369617213.1">
    <property type="nucleotide sequence ID" value="NZ_AP031573.1"/>
</dbReference>
<keyword evidence="1" id="KW-0813">Transport</keyword>
<dbReference type="InterPro" id="IPR012910">
    <property type="entry name" value="Plug_dom"/>
</dbReference>
<dbReference type="GO" id="GO:0009279">
    <property type="term" value="C:cell outer membrane"/>
    <property type="evidence" value="ECO:0007669"/>
    <property type="project" value="UniProtKB-SubCell"/>
</dbReference>
<dbReference type="InterPro" id="IPR037066">
    <property type="entry name" value="Plug_dom_sf"/>
</dbReference>
<dbReference type="AlphaFoldDB" id="A0AAT9GXN5"/>
<dbReference type="Pfam" id="PF07715">
    <property type="entry name" value="Plug"/>
    <property type="match status" value="1"/>
</dbReference>